<sequence>MAPKGKSKGDKKGAAASTIAPTTKAPPTVIFPTLAEKIELECTVVMEDQILIIDDLFSPQECKEYVKFIDNLPLELTPPPKKDEATRVNHRFSITSLDFSQKLHSLLSPHLPSFPYPSSVHPKRRAALAEGSPRHPHSFNSNIRIYKYTKGQYFGPHYDDSVKDALTGDTSEWTLLIYLTGEEDGVQGGETLFHQDQRGKPRETITPPLKRGSALLHRHGFECMLHEGSPVLKGTKYVLRSDLMFTR</sequence>
<dbReference type="EMBL" id="QPFP01000006">
    <property type="protein sequence ID" value="TEB36156.1"/>
    <property type="molecule type" value="Genomic_DNA"/>
</dbReference>
<gene>
    <name evidence="7" type="ORF">FA13DRAFT_1727721</name>
</gene>
<dbReference type="Proteomes" id="UP000298030">
    <property type="component" value="Unassembled WGS sequence"/>
</dbReference>
<protein>
    <recommendedName>
        <fullName evidence="6">Fe2OG dioxygenase domain-containing protein</fullName>
    </recommendedName>
</protein>
<comment type="cofactor">
    <cofactor evidence="1">
        <name>L-ascorbate</name>
        <dbReference type="ChEBI" id="CHEBI:38290"/>
    </cofactor>
</comment>
<proteinExistence type="predicted"/>
<dbReference type="OrthoDB" id="69177at2759"/>
<dbReference type="PANTHER" id="PTHR10869:SF236">
    <property type="entry name" value="PROLYL 4-HYDROXYLASE ALPHA SUBUNIT DOMAIN-CONTAINING PROTEIN"/>
    <property type="match status" value="1"/>
</dbReference>
<dbReference type="PANTHER" id="PTHR10869">
    <property type="entry name" value="PROLYL 4-HYDROXYLASE ALPHA SUBUNIT"/>
    <property type="match status" value="1"/>
</dbReference>
<dbReference type="PROSITE" id="PS51471">
    <property type="entry name" value="FE2OG_OXY"/>
    <property type="match status" value="1"/>
</dbReference>
<evidence type="ECO:0000259" key="6">
    <source>
        <dbReference type="PROSITE" id="PS51471"/>
    </source>
</evidence>
<dbReference type="SMART" id="SM00702">
    <property type="entry name" value="P4Hc"/>
    <property type="match status" value="1"/>
</dbReference>
<dbReference type="InterPro" id="IPR045054">
    <property type="entry name" value="P4HA-like"/>
</dbReference>
<keyword evidence="4" id="KW-0560">Oxidoreductase</keyword>
<accession>A0A4Y7TPS0</accession>
<dbReference type="InterPro" id="IPR044862">
    <property type="entry name" value="Pro_4_hyd_alph_FE2OG_OXY"/>
</dbReference>
<dbReference type="Pfam" id="PF13640">
    <property type="entry name" value="2OG-FeII_Oxy_3"/>
    <property type="match status" value="1"/>
</dbReference>
<dbReference type="GO" id="GO:0031418">
    <property type="term" value="F:L-ascorbic acid binding"/>
    <property type="evidence" value="ECO:0007669"/>
    <property type="project" value="InterPro"/>
</dbReference>
<comment type="caution">
    <text evidence="7">The sequence shown here is derived from an EMBL/GenBank/DDBJ whole genome shotgun (WGS) entry which is preliminary data.</text>
</comment>
<name>A0A4Y7TPS0_COPMI</name>
<evidence type="ECO:0000256" key="3">
    <source>
        <dbReference type="ARBA" id="ARBA00022964"/>
    </source>
</evidence>
<evidence type="ECO:0000256" key="1">
    <source>
        <dbReference type="ARBA" id="ARBA00001961"/>
    </source>
</evidence>
<evidence type="ECO:0000256" key="2">
    <source>
        <dbReference type="ARBA" id="ARBA00022723"/>
    </source>
</evidence>
<dbReference type="GO" id="GO:0005506">
    <property type="term" value="F:iron ion binding"/>
    <property type="evidence" value="ECO:0007669"/>
    <property type="project" value="InterPro"/>
</dbReference>
<dbReference type="AlphaFoldDB" id="A0A4Y7TPS0"/>
<keyword evidence="5" id="KW-0408">Iron</keyword>
<evidence type="ECO:0000313" key="7">
    <source>
        <dbReference type="EMBL" id="TEB36156.1"/>
    </source>
</evidence>
<organism evidence="7 8">
    <name type="scientific">Coprinellus micaceus</name>
    <name type="common">Glistening ink-cap mushroom</name>
    <name type="synonym">Coprinus micaceus</name>
    <dbReference type="NCBI Taxonomy" id="71717"/>
    <lineage>
        <taxon>Eukaryota</taxon>
        <taxon>Fungi</taxon>
        <taxon>Dikarya</taxon>
        <taxon>Basidiomycota</taxon>
        <taxon>Agaricomycotina</taxon>
        <taxon>Agaricomycetes</taxon>
        <taxon>Agaricomycetidae</taxon>
        <taxon>Agaricales</taxon>
        <taxon>Agaricineae</taxon>
        <taxon>Psathyrellaceae</taxon>
        <taxon>Coprinellus</taxon>
    </lineage>
</organism>
<reference evidence="7 8" key="1">
    <citation type="journal article" date="2019" name="Nat. Ecol. Evol.">
        <title>Megaphylogeny resolves global patterns of mushroom evolution.</title>
        <authorList>
            <person name="Varga T."/>
            <person name="Krizsan K."/>
            <person name="Foldi C."/>
            <person name="Dima B."/>
            <person name="Sanchez-Garcia M."/>
            <person name="Sanchez-Ramirez S."/>
            <person name="Szollosi G.J."/>
            <person name="Szarkandi J.G."/>
            <person name="Papp V."/>
            <person name="Albert L."/>
            <person name="Andreopoulos W."/>
            <person name="Angelini C."/>
            <person name="Antonin V."/>
            <person name="Barry K.W."/>
            <person name="Bougher N.L."/>
            <person name="Buchanan P."/>
            <person name="Buyck B."/>
            <person name="Bense V."/>
            <person name="Catcheside P."/>
            <person name="Chovatia M."/>
            <person name="Cooper J."/>
            <person name="Damon W."/>
            <person name="Desjardin D."/>
            <person name="Finy P."/>
            <person name="Geml J."/>
            <person name="Haridas S."/>
            <person name="Hughes K."/>
            <person name="Justo A."/>
            <person name="Karasinski D."/>
            <person name="Kautmanova I."/>
            <person name="Kiss B."/>
            <person name="Kocsube S."/>
            <person name="Kotiranta H."/>
            <person name="LaButti K.M."/>
            <person name="Lechner B.E."/>
            <person name="Liimatainen K."/>
            <person name="Lipzen A."/>
            <person name="Lukacs Z."/>
            <person name="Mihaltcheva S."/>
            <person name="Morgado L.N."/>
            <person name="Niskanen T."/>
            <person name="Noordeloos M.E."/>
            <person name="Ohm R.A."/>
            <person name="Ortiz-Santana B."/>
            <person name="Ovrebo C."/>
            <person name="Racz N."/>
            <person name="Riley R."/>
            <person name="Savchenko A."/>
            <person name="Shiryaev A."/>
            <person name="Soop K."/>
            <person name="Spirin V."/>
            <person name="Szebenyi C."/>
            <person name="Tomsovsky M."/>
            <person name="Tulloss R.E."/>
            <person name="Uehling J."/>
            <person name="Grigoriev I.V."/>
            <person name="Vagvolgyi C."/>
            <person name="Papp T."/>
            <person name="Martin F.M."/>
            <person name="Miettinen O."/>
            <person name="Hibbett D.S."/>
            <person name="Nagy L.G."/>
        </authorList>
    </citation>
    <scope>NUCLEOTIDE SEQUENCE [LARGE SCALE GENOMIC DNA]</scope>
    <source>
        <strain evidence="7 8">FP101781</strain>
    </source>
</reference>
<keyword evidence="8" id="KW-1185">Reference proteome</keyword>
<keyword evidence="3" id="KW-0223">Dioxygenase</keyword>
<dbReference type="GO" id="GO:0004656">
    <property type="term" value="F:procollagen-proline 4-dioxygenase activity"/>
    <property type="evidence" value="ECO:0007669"/>
    <property type="project" value="TreeGrafter"/>
</dbReference>
<evidence type="ECO:0000256" key="4">
    <source>
        <dbReference type="ARBA" id="ARBA00023002"/>
    </source>
</evidence>
<evidence type="ECO:0000256" key="5">
    <source>
        <dbReference type="ARBA" id="ARBA00023004"/>
    </source>
</evidence>
<dbReference type="Gene3D" id="2.60.120.620">
    <property type="entry name" value="q2cbj1_9rhob like domain"/>
    <property type="match status" value="1"/>
</dbReference>
<dbReference type="GO" id="GO:0005783">
    <property type="term" value="C:endoplasmic reticulum"/>
    <property type="evidence" value="ECO:0007669"/>
    <property type="project" value="TreeGrafter"/>
</dbReference>
<keyword evidence="2" id="KW-0479">Metal-binding</keyword>
<evidence type="ECO:0000313" key="8">
    <source>
        <dbReference type="Proteomes" id="UP000298030"/>
    </source>
</evidence>
<dbReference type="STRING" id="71717.A0A4Y7TPS0"/>
<dbReference type="InterPro" id="IPR005123">
    <property type="entry name" value="Oxoglu/Fe-dep_dioxygenase_dom"/>
</dbReference>
<dbReference type="InterPro" id="IPR006620">
    <property type="entry name" value="Pro_4_hyd_alph"/>
</dbReference>
<feature type="domain" description="Fe2OG dioxygenase" evidence="6">
    <location>
        <begin position="138"/>
        <end position="247"/>
    </location>
</feature>